<name>A0A2V1GXX9_9GAMM</name>
<organism evidence="2 3">
    <name type="scientific">Pelagibaculum spongiae</name>
    <dbReference type="NCBI Taxonomy" id="2080658"/>
    <lineage>
        <taxon>Bacteria</taxon>
        <taxon>Pseudomonadati</taxon>
        <taxon>Pseudomonadota</taxon>
        <taxon>Gammaproteobacteria</taxon>
        <taxon>Oceanospirillales</taxon>
        <taxon>Pelagibaculum</taxon>
    </lineage>
</organism>
<dbReference type="Proteomes" id="UP000244906">
    <property type="component" value="Unassembled WGS sequence"/>
</dbReference>
<dbReference type="AlphaFoldDB" id="A0A2V1GXX9"/>
<sequence length="99" mass="10967">MDFNSQSALLLLLIIAIGAIASISYFKQNANSQPKNLTISISLLLLFVPPFALIYLAFSQLSAQPERQNQQVDPSRSTIEMPAQQPVIEIKRAQLVLVK</sequence>
<dbReference type="EMBL" id="QDDL01000008">
    <property type="protein sequence ID" value="PVZ66382.1"/>
    <property type="molecule type" value="Genomic_DNA"/>
</dbReference>
<keyword evidence="1" id="KW-0472">Membrane</keyword>
<gene>
    <name evidence="2" type="ORF">DC094_16950</name>
</gene>
<evidence type="ECO:0000313" key="2">
    <source>
        <dbReference type="EMBL" id="PVZ66382.1"/>
    </source>
</evidence>
<keyword evidence="3" id="KW-1185">Reference proteome</keyword>
<reference evidence="2 3" key="1">
    <citation type="submission" date="2018-04" db="EMBL/GenBank/DDBJ databases">
        <title>Thalassorhabdus spongiae gen. nov., sp. nov., isolated from a marine sponge in South-West Iceland.</title>
        <authorList>
            <person name="Knobloch S."/>
            <person name="Daussin A."/>
            <person name="Johannsson R."/>
            <person name="Marteinsson V.T."/>
        </authorList>
    </citation>
    <scope>NUCLEOTIDE SEQUENCE [LARGE SCALE GENOMIC DNA]</scope>
    <source>
        <strain evidence="2 3">Hp12</strain>
    </source>
</reference>
<keyword evidence="1" id="KW-0812">Transmembrane</keyword>
<accession>A0A2V1GXX9</accession>
<evidence type="ECO:0000256" key="1">
    <source>
        <dbReference type="SAM" id="Phobius"/>
    </source>
</evidence>
<dbReference type="RefSeq" id="WP_116688301.1">
    <property type="nucleotide sequence ID" value="NZ_CAWNYD010000008.1"/>
</dbReference>
<evidence type="ECO:0000313" key="3">
    <source>
        <dbReference type="Proteomes" id="UP000244906"/>
    </source>
</evidence>
<feature type="transmembrane region" description="Helical" evidence="1">
    <location>
        <begin position="37"/>
        <end position="58"/>
    </location>
</feature>
<proteinExistence type="predicted"/>
<keyword evidence="1" id="KW-1133">Transmembrane helix</keyword>
<protein>
    <submittedName>
        <fullName evidence="2">Uncharacterized protein</fullName>
    </submittedName>
</protein>
<comment type="caution">
    <text evidence="2">The sequence shown here is derived from an EMBL/GenBank/DDBJ whole genome shotgun (WGS) entry which is preliminary data.</text>
</comment>